<evidence type="ECO:0000313" key="3">
    <source>
        <dbReference type="Proteomes" id="UP001345219"/>
    </source>
</evidence>
<comment type="caution">
    <text evidence="2">The sequence shown here is derived from an EMBL/GenBank/DDBJ whole genome shotgun (WGS) entry which is preliminary data.</text>
</comment>
<reference evidence="2 3" key="1">
    <citation type="journal article" date="2023" name="Hortic Res">
        <title>Pangenome of water caltrop reveals structural variations and asymmetric subgenome divergence after allopolyploidization.</title>
        <authorList>
            <person name="Zhang X."/>
            <person name="Chen Y."/>
            <person name="Wang L."/>
            <person name="Yuan Y."/>
            <person name="Fang M."/>
            <person name="Shi L."/>
            <person name="Lu R."/>
            <person name="Comes H.P."/>
            <person name="Ma Y."/>
            <person name="Chen Y."/>
            <person name="Huang G."/>
            <person name="Zhou Y."/>
            <person name="Zheng Z."/>
            <person name="Qiu Y."/>
        </authorList>
    </citation>
    <scope>NUCLEOTIDE SEQUENCE [LARGE SCALE GENOMIC DNA]</scope>
    <source>
        <tissue evidence="2">Roots</tissue>
    </source>
</reference>
<keyword evidence="3" id="KW-1185">Reference proteome</keyword>
<protein>
    <submittedName>
        <fullName evidence="2">Uncharacterized protein</fullName>
    </submittedName>
</protein>
<evidence type="ECO:0000313" key="2">
    <source>
        <dbReference type="EMBL" id="KAK4745880.1"/>
    </source>
</evidence>
<dbReference type="Proteomes" id="UP001345219">
    <property type="component" value="Chromosome 10"/>
</dbReference>
<proteinExistence type="predicted"/>
<feature type="region of interest" description="Disordered" evidence="1">
    <location>
        <begin position="85"/>
        <end position="114"/>
    </location>
</feature>
<evidence type="ECO:0000256" key="1">
    <source>
        <dbReference type="SAM" id="MobiDB-lite"/>
    </source>
</evidence>
<gene>
    <name evidence="2" type="ORF">SAY87_012192</name>
</gene>
<name>A0AAN7GGV6_9MYRT</name>
<dbReference type="EMBL" id="JAXIOK010000021">
    <property type="protein sequence ID" value="KAK4745880.1"/>
    <property type="molecule type" value="Genomic_DNA"/>
</dbReference>
<dbReference type="AlphaFoldDB" id="A0AAN7GGV6"/>
<organism evidence="2 3">
    <name type="scientific">Trapa incisa</name>
    <dbReference type="NCBI Taxonomy" id="236973"/>
    <lineage>
        <taxon>Eukaryota</taxon>
        <taxon>Viridiplantae</taxon>
        <taxon>Streptophyta</taxon>
        <taxon>Embryophyta</taxon>
        <taxon>Tracheophyta</taxon>
        <taxon>Spermatophyta</taxon>
        <taxon>Magnoliopsida</taxon>
        <taxon>eudicotyledons</taxon>
        <taxon>Gunneridae</taxon>
        <taxon>Pentapetalae</taxon>
        <taxon>rosids</taxon>
        <taxon>malvids</taxon>
        <taxon>Myrtales</taxon>
        <taxon>Lythraceae</taxon>
        <taxon>Trapa</taxon>
    </lineage>
</organism>
<accession>A0AAN7GGV6</accession>
<sequence>MIMLTVSIYPKRLLPVCLPLCTCGVKDGRDAVGDAKKMRKKSSKRTVLFIDEVHILACNREWEHCIYWSHRLFLALIPLNSPGRPQHLDQRNKPAGAKPRLISPALGRSYRKES</sequence>